<dbReference type="Pfam" id="PF01597">
    <property type="entry name" value="GCV_H"/>
    <property type="match status" value="1"/>
</dbReference>
<dbReference type="InterPro" id="IPR017453">
    <property type="entry name" value="GCV_H_sub"/>
</dbReference>
<evidence type="ECO:0000313" key="7">
    <source>
        <dbReference type="Proteomes" id="UP000664731"/>
    </source>
</evidence>
<dbReference type="InterPro" id="IPR033753">
    <property type="entry name" value="GCV_H/Fam206"/>
</dbReference>
<dbReference type="Proteomes" id="UP000664731">
    <property type="component" value="Unassembled WGS sequence"/>
</dbReference>
<dbReference type="GO" id="GO:0019464">
    <property type="term" value="P:glycine decarboxylation via glycine cleavage system"/>
    <property type="evidence" value="ECO:0007669"/>
    <property type="project" value="UniProtKB-UniRule"/>
</dbReference>
<comment type="cofactor">
    <cofactor evidence="3">
        <name>(R)-lipoate</name>
        <dbReference type="ChEBI" id="CHEBI:83088"/>
    </cofactor>
    <text evidence="3">Binds 1 lipoyl cofactor covalently.</text>
</comment>
<keyword evidence="7" id="KW-1185">Reference proteome</keyword>
<comment type="subunit">
    <text evidence="3">The glycine cleavage system is composed of four proteins: P, T, L and H.</text>
</comment>
<protein>
    <recommendedName>
        <fullName evidence="3">Glycine cleavage system H protein</fullName>
    </recommendedName>
</protein>
<dbReference type="EMBL" id="JAFNME010000005">
    <property type="protein sequence ID" value="MBO1248952.1"/>
    <property type="molecule type" value="Genomic_DNA"/>
</dbReference>
<evidence type="ECO:0000259" key="5">
    <source>
        <dbReference type="PROSITE" id="PS50968"/>
    </source>
</evidence>
<proteinExistence type="inferred from homology"/>
<evidence type="ECO:0000256" key="1">
    <source>
        <dbReference type="ARBA" id="ARBA00009249"/>
    </source>
</evidence>
<dbReference type="RefSeq" id="WP_207574496.1">
    <property type="nucleotide sequence ID" value="NZ_JAFNME010000005.1"/>
</dbReference>
<feature type="modified residue" description="N6-lipoyllysine" evidence="3 4">
    <location>
        <position position="60"/>
    </location>
</feature>
<comment type="similarity">
    <text evidence="1 3">Belongs to the GcvH family.</text>
</comment>
<dbReference type="NCBIfam" id="TIGR00527">
    <property type="entry name" value="gcvH"/>
    <property type="match status" value="1"/>
</dbReference>
<dbReference type="HAMAP" id="MF_00272">
    <property type="entry name" value="GcvH"/>
    <property type="match status" value="1"/>
</dbReference>
<evidence type="ECO:0000313" key="6">
    <source>
        <dbReference type="EMBL" id="MBO1248952.1"/>
    </source>
</evidence>
<dbReference type="SUPFAM" id="SSF51230">
    <property type="entry name" value="Single hybrid motif"/>
    <property type="match status" value="1"/>
</dbReference>
<name>A0A939GU29_9BURK</name>
<evidence type="ECO:0000256" key="2">
    <source>
        <dbReference type="ARBA" id="ARBA00022823"/>
    </source>
</evidence>
<dbReference type="GO" id="GO:0005960">
    <property type="term" value="C:glycine cleavage complex"/>
    <property type="evidence" value="ECO:0007669"/>
    <property type="project" value="InterPro"/>
</dbReference>
<dbReference type="PANTHER" id="PTHR11715">
    <property type="entry name" value="GLYCINE CLEAVAGE SYSTEM H PROTEIN"/>
    <property type="match status" value="1"/>
</dbReference>
<dbReference type="PROSITE" id="PS50968">
    <property type="entry name" value="BIOTINYL_LIPOYL"/>
    <property type="match status" value="1"/>
</dbReference>
<dbReference type="NCBIfam" id="NF002270">
    <property type="entry name" value="PRK01202.1"/>
    <property type="match status" value="1"/>
</dbReference>
<feature type="domain" description="Lipoyl-binding" evidence="5">
    <location>
        <begin position="19"/>
        <end position="101"/>
    </location>
</feature>
<dbReference type="InterPro" id="IPR002930">
    <property type="entry name" value="GCV_H"/>
</dbReference>
<dbReference type="Gene3D" id="2.40.50.100">
    <property type="match status" value="1"/>
</dbReference>
<accession>A0A939GU29</accession>
<reference evidence="6" key="1">
    <citation type="submission" date="2021-03" db="EMBL/GenBank/DDBJ databases">
        <title>Comamonas denitrificans.</title>
        <authorList>
            <person name="Finster K."/>
        </authorList>
    </citation>
    <scope>NUCLEOTIDE SEQUENCE</scope>
    <source>
        <strain evidence="6">MM2021_4</strain>
    </source>
</reference>
<dbReference type="PANTHER" id="PTHR11715:SF3">
    <property type="entry name" value="GLYCINE CLEAVAGE SYSTEM H PROTEIN-RELATED"/>
    <property type="match status" value="1"/>
</dbReference>
<evidence type="ECO:0000256" key="4">
    <source>
        <dbReference type="PIRSR" id="PIRSR617453-50"/>
    </source>
</evidence>
<sequence length="122" mass="12528">MPRLYSVEHVWLDASTPDAATVGITAHAQEALGDVVFTDLPAPGTVLAAGQVAGVIESVKAAADLFAPASGEVLAINPAVQANPSLLNTDPLGAGWLFTVRLTAPAQLDALMDEAAYQAFCQ</sequence>
<dbReference type="AlphaFoldDB" id="A0A939GU29"/>
<gene>
    <name evidence="3 6" type="primary">gcvH</name>
    <name evidence="6" type="ORF">J1777_03740</name>
</gene>
<dbReference type="GO" id="GO:0005829">
    <property type="term" value="C:cytosol"/>
    <property type="evidence" value="ECO:0007669"/>
    <property type="project" value="TreeGrafter"/>
</dbReference>
<keyword evidence="2 3" id="KW-0450">Lipoyl</keyword>
<comment type="caution">
    <text evidence="6">The sequence shown here is derived from an EMBL/GenBank/DDBJ whole genome shotgun (WGS) entry which is preliminary data.</text>
</comment>
<organism evidence="6 7">
    <name type="scientific">Comamonas denitrificans</name>
    <dbReference type="NCBI Taxonomy" id="117506"/>
    <lineage>
        <taxon>Bacteria</taxon>
        <taxon>Pseudomonadati</taxon>
        <taxon>Pseudomonadota</taxon>
        <taxon>Betaproteobacteria</taxon>
        <taxon>Burkholderiales</taxon>
        <taxon>Comamonadaceae</taxon>
        <taxon>Comamonas</taxon>
    </lineage>
</organism>
<evidence type="ECO:0000256" key="3">
    <source>
        <dbReference type="HAMAP-Rule" id="MF_00272"/>
    </source>
</evidence>
<dbReference type="InterPro" id="IPR011053">
    <property type="entry name" value="Single_hybrid_motif"/>
</dbReference>
<dbReference type="InterPro" id="IPR003016">
    <property type="entry name" value="2-oxoA_DH_lipoyl-BS"/>
</dbReference>
<dbReference type="PROSITE" id="PS00189">
    <property type="entry name" value="LIPOYL"/>
    <property type="match status" value="1"/>
</dbReference>
<dbReference type="GO" id="GO:0009249">
    <property type="term" value="P:protein lipoylation"/>
    <property type="evidence" value="ECO:0007669"/>
    <property type="project" value="TreeGrafter"/>
</dbReference>
<dbReference type="InterPro" id="IPR000089">
    <property type="entry name" value="Biotin_lipoyl"/>
</dbReference>
<dbReference type="CDD" id="cd06848">
    <property type="entry name" value="GCS_H"/>
    <property type="match status" value="1"/>
</dbReference>
<comment type="function">
    <text evidence="3">The glycine cleavage system catalyzes the degradation of glycine. The H protein shuttles the methylamine group of glycine from the P protein to the T protein.</text>
</comment>